<evidence type="ECO:0000256" key="3">
    <source>
        <dbReference type="ARBA" id="ARBA00022989"/>
    </source>
</evidence>
<dbReference type="AlphaFoldDB" id="A0AAD4DC19"/>
<protein>
    <recommendedName>
        <fullName evidence="6">J domain-containing protein</fullName>
    </recommendedName>
</protein>
<reference evidence="7" key="1">
    <citation type="journal article" date="2020" name="Fungal Divers.">
        <title>Resolving the Mortierellaceae phylogeny through synthesis of multi-gene phylogenetics and phylogenomics.</title>
        <authorList>
            <person name="Vandepol N."/>
            <person name="Liber J."/>
            <person name="Desiro A."/>
            <person name="Na H."/>
            <person name="Kennedy M."/>
            <person name="Barry K."/>
            <person name="Grigoriev I.V."/>
            <person name="Miller A.N."/>
            <person name="O'Donnell K."/>
            <person name="Stajich J.E."/>
            <person name="Bonito G."/>
        </authorList>
    </citation>
    <scope>NUCLEOTIDE SEQUENCE</scope>
    <source>
        <strain evidence="7">NRRL 28262</strain>
    </source>
</reference>
<dbReference type="PANTHER" id="PTHR43908">
    <property type="entry name" value="AT29763P-RELATED"/>
    <property type="match status" value="1"/>
</dbReference>
<dbReference type="EMBL" id="JAAAIL010000689">
    <property type="protein sequence ID" value="KAG0273810.1"/>
    <property type="molecule type" value="Genomic_DNA"/>
</dbReference>
<feature type="compositionally biased region" description="Low complexity" evidence="5">
    <location>
        <begin position="55"/>
        <end position="107"/>
    </location>
</feature>
<dbReference type="InterPro" id="IPR036869">
    <property type="entry name" value="J_dom_sf"/>
</dbReference>
<accession>A0AAD4DC19</accession>
<feature type="domain" description="J" evidence="6">
    <location>
        <begin position="148"/>
        <end position="212"/>
    </location>
</feature>
<dbReference type="GO" id="GO:0030544">
    <property type="term" value="F:Hsp70 protein binding"/>
    <property type="evidence" value="ECO:0007669"/>
    <property type="project" value="TreeGrafter"/>
</dbReference>
<keyword evidence="3" id="KW-1133">Transmembrane helix</keyword>
<feature type="region of interest" description="Disordered" evidence="5">
    <location>
        <begin position="50"/>
        <end position="134"/>
    </location>
</feature>
<organism evidence="7 8">
    <name type="scientific">Linnemannia exigua</name>
    <dbReference type="NCBI Taxonomy" id="604196"/>
    <lineage>
        <taxon>Eukaryota</taxon>
        <taxon>Fungi</taxon>
        <taxon>Fungi incertae sedis</taxon>
        <taxon>Mucoromycota</taxon>
        <taxon>Mortierellomycotina</taxon>
        <taxon>Mortierellomycetes</taxon>
        <taxon>Mortierellales</taxon>
        <taxon>Mortierellaceae</taxon>
        <taxon>Linnemannia</taxon>
    </lineage>
</organism>
<dbReference type="CDD" id="cd06257">
    <property type="entry name" value="DnaJ"/>
    <property type="match status" value="1"/>
</dbReference>
<keyword evidence="8" id="KW-1185">Reference proteome</keyword>
<name>A0AAD4DC19_9FUNG</name>
<feature type="region of interest" description="Disordered" evidence="5">
    <location>
        <begin position="276"/>
        <end position="309"/>
    </location>
</feature>
<evidence type="ECO:0000313" key="7">
    <source>
        <dbReference type="EMBL" id="KAG0273810.1"/>
    </source>
</evidence>
<sequence>MEVNKDEAQRCLDIARRHLNSGNYSSAKKFATKSIALFPTPEANAFLSKVNQEESISSSPASNASSSTFSSSTDPSSTPSSTKSSPNPGSASSAGGASSFTSGSRASARPESVPPRPRSTPVDHKPAEREYTPEQVAAVKKIRSSGGDFYKVLGINKDASEAEIKKAYRKLALQMHPDKNSAPGADEAFKIVSKAFTVLSDPQKRAIFDQHGPEDGKSSGVNYDRASPMGAQGFGGGGMHGMHGFGEEVSPEELFNMFFGGGNFGGSFHSATFAGPGFGTRQFRTRPQQTQHRQHRQHPQQQQGGAAGGTSGFASLIQILPLILLFIMSMGSSFFSDSDSGSSGSSAASSDFSLGPHGSYQAARFTSAHRVPYFVNERKFRSSFMAPGSDHLDLNQVVNGIKVRQILTQLEENVETAYLRHMQTECVNEKKRKEVAQNRAMGFFGPDKKMWEAAQRMTTPSCDAIRDKFGYNV</sequence>
<dbReference type="PANTHER" id="PTHR43908:SF3">
    <property type="entry name" value="AT29763P-RELATED"/>
    <property type="match status" value="1"/>
</dbReference>
<dbReference type="InterPro" id="IPR001623">
    <property type="entry name" value="DnaJ_domain"/>
</dbReference>
<comment type="subcellular location">
    <subcellularLocation>
        <location evidence="1">Membrane</location>
        <topology evidence="1">Single-pass membrane protein</topology>
    </subcellularLocation>
</comment>
<dbReference type="Gene3D" id="1.10.287.110">
    <property type="entry name" value="DnaJ domain"/>
    <property type="match status" value="1"/>
</dbReference>
<dbReference type="PROSITE" id="PS50076">
    <property type="entry name" value="DNAJ_2"/>
    <property type="match status" value="1"/>
</dbReference>
<proteinExistence type="predicted"/>
<keyword evidence="2" id="KW-0812">Transmembrane</keyword>
<evidence type="ECO:0000256" key="4">
    <source>
        <dbReference type="ARBA" id="ARBA00023136"/>
    </source>
</evidence>
<feature type="compositionally biased region" description="Basic and acidic residues" evidence="5">
    <location>
        <begin position="121"/>
        <end position="132"/>
    </location>
</feature>
<dbReference type="GO" id="GO:0071218">
    <property type="term" value="P:cellular response to misfolded protein"/>
    <property type="evidence" value="ECO:0007669"/>
    <property type="project" value="TreeGrafter"/>
</dbReference>
<dbReference type="Pfam" id="PF09320">
    <property type="entry name" value="DUF1977"/>
    <property type="match status" value="1"/>
</dbReference>
<evidence type="ECO:0000313" key="8">
    <source>
        <dbReference type="Proteomes" id="UP001194580"/>
    </source>
</evidence>
<evidence type="ECO:0000256" key="2">
    <source>
        <dbReference type="ARBA" id="ARBA00022692"/>
    </source>
</evidence>
<feature type="compositionally biased region" description="Low complexity" evidence="5">
    <location>
        <begin position="279"/>
        <end position="291"/>
    </location>
</feature>
<dbReference type="InterPro" id="IPR015399">
    <property type="entry name" value="DUF1977_DnaJ-like"/>
</dbReference>
<dbReference type="GO" id="GO:0005789">
    <property type="term" value="C:endoplasmic reticulum membrane"/>
    <property type="evidence" value="ECO:0007669"/>
    <property type="project" value="TreeGrafter"/>
</dbReference>
<dbReference type="InterPro" id="IPR051100">
    <property type="entry name" value="DnaJ_subfamily_B/C"/>
</dbReference>
<gene>
    <name evidence="7" type="ORF">BGZ95_010365</name>
</gene>
<dbReference type="Proteomes" id="UP001194580">
    <property type="component" value="Unassembled WGS sequence"/>
</dbReference>
<evidence type="ECO:0000256" key="1">
    <source>
        <dbReference type="ARBA" id="ARBA00004167"/>
    </source>
</evidence>
<dbReference type="SMART" id="SM00271">
    <property type="entry name" value="DnaJ"/>
    <property type="match status" value="1"/>
</dbReference>
<dbReference type="PRINTS" id="PR00625">
    <property type="entry name" value="JDOMAIN"/>
</dbReference>
<evidence type="ECO:0000259" key="6">
    <source>
        <dbReference type="PROSITE" id="PS50076"/>
    </source>
</evidence>
<dbReference type="Pfam" id="PF00226">
    <property type="entry name" value="DnaJ"/>
    <property type="match status" value="1"/>
</dbReference>
<dbReference type="SUPFAM" id="SSF46565">
    <property type="entry name" value="Chaperone J-domain"/>
    <property type="match status" value="1"/>
</dbReference>
<dbReference type="FunFam" id="1.10.287.110:FF:000070">
    <property type="entry name" value="Endoplasmic reticulum protein, putative"/>
    <property type="match status" value="1"/>
</dbReference>
<keyword evidence="4" id="KW-0472">Membrane</keyword>
<evidence type="ECO:0000256" key="5">
    <source>
        <dbReference type="SAM" id="MobiDB-lite"/>
    </source>
</evidence>
<comment type="caution">
    <text evidence="7">The sequence shown here is derived from an EMBL/GenBank/DDBJ whole genome shotgun (WGS) entry which is preliminary data.</text>
</comment>